<dbReference type="RefSeq" id="WP_087099209.1">
    <property type="nucleotide sequence ID" value="NZ_CP066179.1"/>
</dbReference>
<organism evidence="1 2">
    <name type="scientific">Bacillus cytotoxicus</name>
    <dbReference type="NCBI Taxonomy" id="580165"/>
    <lineage>
        <taxon>Bacteria</taxon>
        <taxon>Bacillati</taxon>
        <taxon>Bacillota</taxon>
        <taxon>Bacilli</taxon>
        <taxon>Bacillales</taxon>
        <taxon>Bacillaceae</taxon>
        <taxon>Bacillus</taxon>
        <taxon>Bacillus cereus group</taxon>
    </lineage>
</organism>
<comment type="caution">
    <text evidence="1">The sequence shown here is derived from an EMBL/GenBank/DDBJ whole genome shotgun (WGS) entry which is preliminary data.</text>
</comment>
<evidence type="ECO:0000313" key="1">
    <source>
        <dbReference type="EMBL" id="SCM00633.1"/>
    </source>
</evidence>
<evidence type="ECO:0000313" key="2">
    <source>
        <dbReference type="Proteomes" id="UP000242164"/>
    </source>
</evidence>
<dbReference type="EMBL" id="FMIK01000046">
    <property type="protein sequence ID" value="SCM00633.1"/>
    <property type="molecule type" value="Genomic_DNA"/>
</dbReference>
<proteinExistence type="predicted"/>
<sequence>MNMFKTINKDMRASVGQGDFTKNGKGFVESLRKYASAINNSRDRVQFILLIAAALDWEKDAFDETISRMNKIVIETNTGIQVDEFIKKIVMESEGKLKPLQ</sequence>
<dbReference type="Proteomes" id="UP000242164">
    <property type="component" value="Unassembled WGS sequence"/>
</dbReference>
<accession>A0AAX2CKF5</accession>
<evidence type="ECO:0008006" key="3">
    <source>
        <dbReference type="Google" id="ProtNLM"/>
    </source>
</evidence>
<dbReference type="AlphaFoldDB" id="A0AAX2CKF5"/>
<reference evidence="1 2" key="1">
    <citation type="submission" date="2016-08" db="EMBL/GenBank/DDBJ databases">
        <authorList>
            <person name="Loux V."/>
            <person name="Rue O."/>
        </authorList>
    </citation>
    <scope>NUCLEOTIDE SEQUENCE [LARGE SCALE GENOMIC DNA]</scope>
    <source>
        <strain evidence="1 2">AFSSA_08CEB44bac</strain>
    </source>
</reference>
<gene>
    <name evidence="1" type="ORF">BCB44BAC_03348</name>
</gene>
<name>A0AAX2CKF5_9BACI</name>
<protein>
    <recommendedName>
        <fullName evidence="3">Phage protein</fullName>
    </recommendedName>
</protein>